<evidence type="ECO:0000313" key="5">
    <source>
        <dbReference type="Proteomes" id="UP000245839"/>
    </source>
</evidence>
<evidence type="ECO:0000256" key="1">
    <source>
        <dbReference type="SAM" id="SignalP"/>
    </source>
</evidence>
<feature type="signal peptide" evidence="1">
    <location>
        <begin position="1"/>
        <end position="22"/>
    </location>
</feature>
<dbReference type="Pfam" id="PF05239">
    <property type="entry name" value="PRC"/>
    <property type="match status" value="1"/>
</dbReference>
<dbReference type="EMBL" id="QGDJ01000005">
    <property type="protein sequence ID" value="PWJ18092.1"/>
    <property type="molecule type" value="Genomic_DNA"/>
</dbReference>
<dbReference type="InterPro" id="IPR011033">
    <property type="entry name" value="PRC_barrel-like_sf"/>
</dbReference>
<keyword evidence="1" id="KW-0732">Signal</keyword>
<dbReference type="Proteomes" id="UP000245839">
    <property type="component" value="Unassembled WGS sequence"/>
</dbReference>
<dbReference type="Gene3D" id="2.30.30.240">
    <property type="entry name" value="PRC-barrel domain"/>
    <property type="match status" value="1"/>
</dbReference>
<protein>
    <submittedName>
        <fullName evidence="3">PRC-barrel domain protein</fullName>
    </submittedName>
    <submittedName>
        <fullName evidence="4">PRC-barrel domain-containing protein</fullName>
    </submittedName>
</protein>
<dbReference type="SUPFAM" id="SSF50346">
    <property type="entry name" value="PRC-barrel domain"/>
    <property type="match status" value="1"/>
</dbReference>
<feature type="domain" description="PRC-barrel" evidence="2">
    <location>
        <begin position="66"/>
        <end position="114"/>
    </location>
</feature>
<dbReference type="RefSeq" id="WP_245947478.1">
    <property type="nucleotide sequence ID" value="NZ_QGDJ01000005.1"/>
</dbReference>
<gene>
    <name evidence="3" type="ORF">BCF38_10579</name>
    <name evidence="4" type="ORF">SAMN05421539_10579</name>
</gene>
<feature type="chain" id="PRO_5044071899" evidence="1">
    <location>
        <begin position="23"/>
        <end position="142"/>
    </location>
</feature>
<evidence type="ECO:0000313" key="6">
    <source>
        <dbReference type="Proteomes" id="UP000251571"/>
    </source>
</evidence>
<sequence length="142" mass="15193">MVRFLTSTTLAAALVAPLAAQAQMVDISELIRTRDITGAPVHSIAAQYDETTWGETEGSWDAFDINGDGVNQIGEIEDVVLNPSGEKVGVVAEIGGFLDPGDKHVMVEVGDVRLVAIDDANYAYVTRLSEEQLESLESVDEA</sequence>
<evidence type="ECO:0000313" key="3">
    <source>
        <dbReference type="EMBL" id="PWJ18092.1"/>
    </source>
</evidence>
<evidence type="ECO:0000259" key="2">
    <source>
        <dbReference type="Pfam" id="PF05239"/>
    </source>
</evidence>
<accession>A0A2Y9AVQ9</accession>
<organism evidence="4 6">
    <name type="scientific">Jannaschia seohaensis</name>
    <dbReference type="NCBI Taxonomy" id="475081"/>
    <lineage>
        <taxon>Bacteria</taxon>
        <taxon>Pseudomonadati</taxon>
        <taxon>Pseudomonadota</taxon>
        <taxon>Alphaproteobacteria</taxon>
        <taxon>Rhodobacterales</taxon>
        <taxon>Roseobacteraceae</taxon>
        <taxon>Jannaschia</taxon>
    </lineage>
</organism>
<dbReference type="AlphaFoldDB" id="A0A2Y9AVQ9"/>
<dbReference type="InterPro" id="IPR027275">
    <property type="entry name" value="PRC-brl_dom"/>
</dbReference>
<reference evidence="3 5" key="2">
    <citation type="submission" date="2018-03" db="EMBL/GenBank/DDBJ databases">
        <title>Genomic Encyclopedia of Archaeal and Bacterial Type Strains, Phase II (KMG-II): from individual species to whole genera.</title>
        <authorList>
            <person name="Goeker M."/>
        </authorList>
    </citation>
    <scope>NUCLEOTIDE SEQUENCE [LARGE SCALE GENOMIC DNA]</scope>
    <source>
        <strain evidence="3 5">DSM 25227</strain>
    </source>
</reference>
<name>A0A2Y9AVQ9_9RHOB</name>
<reference evidence="4 6" key="1">
    <citation type="submission" date="2016-10" db="EMBL/GenBank/DDBJ databases">
        <authorList>
            <person name="Cai Z."/>
        </authorList>
    </citation>
    <scope>NUCLEOTIDE SEQUENCE [LARGE SCALE GENOMIC DNA]</scope>
    <source>
        <strain evidence="4 6">DSM 25227</strain>
    </source>
</reference>
<evidence type="ECO:0000313" key="4">
    <source>
        <dbReference type="EMBL" id="SSA46617.1"/>
    </source>
</evidence>
<dbReference type="Proteomes" id="UP000251571">
    <property type="component" value="Unassembled WGS sequence"/>
</dbReference>
<proteinExistence type="predicted"/>
<dbReference type="EMBL" id="UETC01000005">
    <property type="protein sequence ID" value="SSA46617.1"/>
    <property type="molecule type" value="Genomic_DNA"/>
</dbReference>
<keyword evidence="5" id="KW-1185">Reference proteome</keyword>